<feature type="compositionally biased region" description="Basic and acidic residues" evidence="1">
    <location>
        <begin position="1"/>
        <end position="10"/>
    </location>
</feature>
<gene>
    <name evidence="2" type="ORF">QRX60_34330</name>
</gene>
<evidence type="ECO:0000313" key="3">
    <source>
        <dbReference type="Proteomes" id="UP001239397"/>
    </source>
</evidence>
<organism evidence="2 3">
    <name type="scientific">Amycolatopsis mongoliensis</name>
    <dbReference type="NCBI Taxonomy" id="715475"/>
    <lineage>
        <taxon>Bacteria</taxon>
        <taxon>Bacillati</taxon>
        <taxon>Actinomycetota</taxon>
        <taxon>Actinomycetes</taxon>
        <taxon>Pseudonocardiales</taxon>
        <taxon>Pseudonocardiaceae</taxon>
        <taxon>Amycolatopsis</taxon>
    </lineage>
</organism>
<name>A0A9Y2JIG2_9PSEU</name>
<dbReference type="EMBL" id="CP127295">
    <property type="protein sequence ID" value="WIX99104.1"/>
    <property type="molecule type" value="Genomic_DNA"/>
</dbReference>
<dbReference type="KEGG" id="amog:QRX60_34330"/>
<keyword evidence="3" id="KW-1185">Reference proteome</keyword>
<protein>
    <recommendedName>
        <fullName evidence="4">Monooxygenase</fullName>
    </recommendedName>
</protein>
<evidence type="ECO:0000313" key="2">
    <source>
        <dbReference type="EMBL" id="WIX99104.1"/>
    </source>
</evidence>
<evidence type="ECO:0000256" key="1">
    <source>
        <dbReference type="SAM" id="MobiDB-lite"/>
    </source>
</evidence>
<dbReference type="RefSeq" id="WP_285995587.1">
    <property type="nucleotide sequence ID" value="NZ_CP127295.1"/>
</dbReference>
<reference evidence="2 3" key="1">
    <citation type="submission" date="2023-06" db="EMBL/GenBank/DDBJ databases">
        <authorList>
            <person name="Oyuntsetseg B."/>
            <person name="Kim S.B."/>
        </authorList>
    </citation>
    <scope>NUCLEOTIDE SEQUENCE [LARGE SCALE GENOMIC DNA]</scope>
    <source>
        <strain evidence="2 3">4-36</strain>
    </source>
</reference>
<sequence length="104" mass="11327">MRPGRHDRPGGHPLIGHRAPDVALDDVGDPLPRRRRGALATEAVPAAEWGSRVRVVTARPPAFPDQRLVGLVRPDGYLAWASVGDPDERGLREAMTTWLGPPGW</sequence>
<proteinExistence type="predicted"/>
<dbReference type="Proteomes" id="UP001239397">
    <property type="component" value="Chromosome"/>
</dbReference>
<dbReference type="Gene3D" id="3.40.30.120">
    <property type="match status" value="1"/>
</dbReference>
<dbReference type="Pfam" id="PF21274">
    <property type="entry name" value="Rng_hyd_C"/>
    <property type="match status" value="1"/>
</dbReference>
<feature type="region of interest" description="Disordered" evidence="1">
    <location>
        <begin position="1"/>
        <end position="26"/>
    </location>
</feature>
<dbReference type="AlphaFoldDB" id="A0A9Y2JIG2"/>
<accession>A0A9Y2JIG2</accession>
<evidence type="ECO:0008006" key="4">
    <source>
        <dbReference type="Google" id="ProtNLM"/>
    </source>
</evidence>